<dbReference type="Pfam" id="PF01841">
    <property type="entry name" value="Transglut_core"/>
    <property type="match status" value="1"/>
</dbReference>
<name>A0A2T0BSM7_9CLOT</name>
<sequence length="568" mass="62655">MKVSKNIYISAAIIMFILLIPIVKVSASEVTRLSGQDRYETSANISKNNWSTSENVVISSGQGDDKFADSLAGTTLAYQLNSPILLTNTDYIPKVIWDEIKRLGAKNIYLLGGTGVVSSAVENDLKNQGYSVVRLSGLNRYETAVRIGEEVKKYKPIGGVFLTTGYEFQYAMAASPYVGKKNDIVLFTDGYSLNSTTRDILKRINIDNVTVLGGNTVVSSNVDNELVKMGIAVNRIDGNTPKDFNTNILNSLGKNIDGLAVASNKIFADGLSGSVVAAKDNLGMALIDDKFDYDVNIDKMNKILIYGGYASVTPESESYLEGIKSNSNSSNKTNGLLLSNEEDWYEAIKASISNCQDEFLYDSTNSSTMPKNIVEIVLKQNPDIDYVESYVISNDGSIKFNYRFSKDELIDMKNRAAENAKEVLSNIIVPNMTQIEKAKAIHDYIVTNAKYDYDNYMKNSVPVQDYTAYGILINGTGVCQGYASAFNLLAKMSGIKSIAVNGTAGGGIHMWNMAMLDGKIGYIDTTWDDPIPDKSGQIIYNYFDISESQISKDHFWDKDNFTEDYLNY</sequence>
<organism evidence="2 3">
    <name type="scientific">Clostridium luticellarii</name>
    <dbReference type="NCBI Taxonomy" id="1691940"/>
    <lineage>
        <taxon>Bacteria</taxon>
        <taxon>Bacillati</taxon>
        <taxon>Bacillota</taxon>
        <taxon>Clostridia</taxon>
        <taxon>Eubacteriales</taxon>
        <taxon>Clostridiaceae</taxon>
        <taxon>Clostridium</taxon>
    </lineage>
</organism>
<dbReference type="PANTHER" id="PTHR30032:SF8">
    <property type="entry name" value="GERMINATION-SPECIFIC N-ACETYLMURAMOYL-L-ALANINE AMIDASE"/>
    <property type="match status" value="1"/>
</dbReference>
<dbReference type="InterPro" id="IPR051922">
    <property type="entry name" value="Bact_Sporulation_Assoc"/>
</dbReference>
<dbReference type="Proteomes" id="UP000237798">
    <property type="component" value="Unassembled WGS sequence"/>
</dbReference>
<dbReference type="Gene3D" id="3.40.50.12090">
    <property type="match status" value="1"/>
</dbReference>
<dbReference type="OrthoDB" id="9788327at2"/>
<dbReference type="PANTHER" id="PTHR30032">
    <property type="entry name" value="N-ACETYLMURAMOYL-L-ALANINE AMIDASE-RELATED"/>
    <property type="match status" value="1"/>
</dbReference>
<dbReference type="Gene3D" id="3.10.620.30">
    <property type="match status" value="1"/>
</dbReference>
<dbReference type="EMBL" id="PVXP01000001">
    <property type="protein sequence ID" value="PRR86891.1"/>
    <property type="molecule type" value="Genomic_DNA"/>
</dbReference>
<gene>
    <name evidence="2" type="primary">lytC_1</name>
    <name evidence="2" type="ORF">CLLU_00570</name>
</gene>
<dbReference type="SUPFAM" id="SSF54001">
    <property type="entry name" value="Cysteine proteinases"/>
    <property type="match status" value="1"/>
</dbReference>
<evidence type="ECO:0000259" key="1">
    <source>
        <dbReference type="Pfam" id="PF01841"/>
    </source>
</evidence>
<evidence type="ECO:0000313" key="2">
    <source>
        <dbReference type="EMBL" id="PRR86891.1"/>
    </source>
</evidence>
<dbReference type="RefSeq" id="WP_106007589.1">
    <property type="nucleotide sequence ID" value="NZ_JALCPJ010000063.1"/>
</dbReference>
<dbReference type="AlphaFoldDB" id="A0A2T0BSM7"/>
<dbReference type="EC" id="3.5.1.28" evidence="2"/>
<keyword evidence="2" id="KW-0378">Hydrolase</keyword>
<dbReference type="InterPro" id="IPR038765">
    <property type="entry name" value="Papain-like_cys_pep_sf"/>
</dbReference>
<proteinExistence type="predicted"/>
<comment type="caution">
    <text evidence="2">The sequence shown here is derived from an EMBL/GenBank/DDBJ whole genome shotgun (WGS) entry which is preliminary data.</text>
</comment>
<accession>A0A2T0BSM7</accession>
<protein>
    <submittedName>
        <fullName evidence="2">N-acetylmuramoyl-L-alanine amidase LytC</fullName>
        <ecNumber evidence="2">3.5.1.28</ecNumber>
    </submittedName>
</protein>
<dbReference type="Pfam" id="PF04122">
    <property type="entry name" value="CW_binding_2"/>
    <property type="match status" value="3"/>
</dbReference>
<evidence type="ECO:0000313" key="3">
    <source>
        <dbReference type="Proteomes" id="UP000237798"/>
    </source>
</evidence>
<reference evidence="2 3" key="1">
    <citation type="submission" date="2018-03" db="EMBL/GenBank/DDBJ databases">
        <title>Genome sequence of Clostridium luticellarii DSM 29923.</title>
        <authorList>
            <person name="Poehlein A."/>
            <person name="Daniel R."/>
        </authorList>
    </citation>
    <scope>NUCLEOTIDE SEQUENCE [LARGE SCALE GENOMIC DNA]</scope>
    <source>
        <strain evidence="2 3">DSM 29923</strain>
    </source>
</reference>
<dbReference type="GO" id="GO:0008745">
    <property type="term" value="F:N-acetylmuramoyl-L-alanine amidase activity"/>
    <property type="evidence" value="ECO:0007669"/>
    <property type="project" value="UniProtKB-EC"/>
</dbReference>
<feature type="domain" description="Transglutaminase-like" evidence="1">
    <location>
        <begin position="426"/>
        <end position="518"/>
    </location>
</feature>
<keyword evidence="3" id="KW-1185">Reference proteome</keyword>
<dbReference type="InterPro" id="IPR007253">
    <property type="entry name" value="Cell_wall-bd_2"/>
</dbReference>
<dbReference type="InterPro" id="IPR002931">
    <property type="entry name" value="Transglutaminase-like"/>
</dbReference>